<dbReference type="EC" id="1.13.11.24" evidence="8"/>
<comment type="subunit">
    <text evidence="7">May interact with NF1/CTF1. Interacts with BCL3. Identified in a complex comprised of PIR, BLC3, NFKB1 and target DNA.</text>
</comment>
<comment type="catalytic activity">
    <reaction evidence="4">
        <text>quercetin + O2 = 2-(3,4-dihydroxybenzoyloxy)-4,6-dihydroxybenzoate + CO</text>
        <dbReference type="Rhea" id="RHEA:15381"/>
        <dbReference type="ChEBI" id="CHEBI:15379"/>
        <dbReference type="ChEBI" id="CHEBI:17245"/>
        <dbReference type="ChEBI" id="CHEBI:57628"/>
        <dbReference type="ChEBI" id="CHEBI:57694"/>
        <dbReference type="EC" id="1.13.11.24"/>
    </reaction>
</comment>
<dbReference type="PANTHER" id="PTHR13903">
    <property type="entry name" value="PIRIN-RELATED"/>
    <property type="match status" value="1"/>
</dbReference>
<comment type="subcellular location">
    <subcellularLocation>
        <location evidence="1">Nucleus</location>
    </subcellularLocation>
</comment>
<feature type="binding site" evidence="11">
    <location>
        <position position="109"/>
    </location>
    <ligand>
        <name>Fe cation</name>
        <dbReference type="ChEBI" id="CHEBI:24875"/>
    </ligand>
</feature>
<sequence>MYSSKIEKEPIMIRRVCKAVLSVEQTEGVGARVRRSIGRRELKNLDPFLMLDEFNIAKPAGFPDHPHRGFETVTYLLSGVTAHEDSCGHSGTLEPGDLQWMTAGRGVIHAEMPVSDGRIHGIQLWVNLKSADKMVEPQYQELKGKDIPKPSKDGVTVTVISGEALGVKSKIYTRTPTMYLDFKLKEGAKHMQPVPKGWTAFIYTLAGSLCTGPDDDLQTIEPHHTVFFEDGDYVSVENKEADESHFVLIAGEPIKEPVVQYGPFVMNTQEEIDQTIRDYQSATNGFERAKVWQSKIGRRF</sequence>
<keyword evidence="3" id="KW-0539">Nucleus</keyword>
<dbReference type="GO" id="GO:0008127">
    <property type="term" value="F:quercetin 2,3-dioxygenase activity"/>
    <property type="evidence" value="ECO:0007669"/>
    <property type="project" value="UniProtKB-EC"/>
</dbReference>
<accession>A0A9W7TF95</accession>
<dbReference type="InterPro" id="IPR011051">
    <property type="entry name" value="RmlC_Cupin_sf"/>
</dbReference>
<feature type="binding site" evidence="11">
    <location>
        <position position="67"/>
    </location>
    <ligand>
        <name>Fe cation</name>
        <dbReference type="ChEBI" id="CHEBI:24875"/>
    </ligand>
</feature>
<comment type="caution">
    <text evidence="15">The sequence shown here is derived from an EMBL/GenBank/DDBJ whole genome shotgun (WGS) entry which is preliminary data.</text>
</comment>
<evidence type="ECO:0000256" key="4">
    <source>
        <dbReference type="ARBA" id="ARBA00050845"/>
    </source>
</evidence>
<dbReference type="GO" id="GO:0030224">
    <property type="term" value="P:monocyte differentiation"/>
    <property type="evidence" value="ECO:0007669"/>
    <property type="project" value="TreeGrafter"/>
</dbReference>
<evidence type="ECO:0000259" key="14">
    <source>
        <dbReference type="Pfam" id="PF05726"/>
    </source>
</evidence>
<evidence type="ECO:0000313" key="15">
    <source>
        <dbReference type="EMBL" id="KAI7794979.1"/>
    </source>
</evidence>
<dbReference type="SUPFAM" id="SSF51182">
    <property type="entry name" value="RmlC-like cupins"/>
    <property type="match status" value="1"/>
</dbReference>
<keyword evidence="11" id="KW-0479">Metal-binding</keyword>
<dbReference type="GO" id="GO:0005634">
    <property type="term" value="C:nucleus"/>
    <property type="evidence" value="ECO:0007669"/>
    <property type="project" value="UniProtKB-SubCell"/>
</dbReference>
<dbReference type="EMBL" id="JAFHDT010000020">
    <property type="protein sequence ID" value="KAI7794979.1"/>
    <property type="molecule type" value="Genomic_DNA"/>
</dbReference>
<dbReference type="Gene3D" id="2.60.120.10">
    <property type="entry name" value="Jelly Rolls"/>
    <property type="match status" value="2"/>
</dbReference>
<evidence type="ECO:0000256" key="2">
    <source>
        <dbReference type="ARBA" id="ARBA00008416"/>
    </source>
</evidence>
<reference evidence="15" key="1">
    <citation type="submission" date="2021-02" db="EMBL/GenBank/DDBJ databases">
        <title>Comparative genomics reveals that relaxation of natural selection precedes convergent phenotypic evolution of cavefish.</title>
        <authorList>
            <person name="Peng Z."/>
        </authorList>
    </citation>
    <scope>NUCLEOTIDE SEQUENCE</scope>
    <source>
        <tissue evidence="15">Muscle</tissue>
    </source>
</reference>
<evidence type="ECO:0000256" key="6">
    <source>
        <dbReference type="ARBA" id="ARBA00060642"/>
    </source>
</evidence>
<evidence type="ECO:0000256" key="10">
    <source>
        <dbReference type="ARBA" id="ARBA00077684"/>
    </source>
</evidence>
<keyword evidence="16" id="KW-1185">Reference proteome</keyword>
<evidence type="ECO:0000259" key="13">
    <source>
        <dbReference type="Pfam" id="PF02678"/>
    </source>
</evidence>
<feature type="domain" description="Pirin N-terminal" evidence="13">
    <location>
        <begin position="31"/>
        <end position="126"/>
    </location>
</feature>
<feature type="domain" description="Pirin C-terminal" evidence="14">
    <location>
        <begin position="179"/>
        <end position="284"/>
    </location>
</feature>
<dbReference type="Pfam" id="PF05726">
    <property type="entry name" value="Pirin_C"/>
    <property type="match status" value="1"/>
</dbReference>
<dbReference type="Pfam" id="PF02678">
    <property type="entry name" value="Pirin"/>
    <property type="match status" value="1"/>
</dbReference>
<organism evidence="15 16">
    <name type="scientific">Triplophysa rosa</name>
    <name type="common">Cave loach</name>
    <dbReference type="NCBI Taxonomy" id="992332"/>
    <lineage>
        <taxon>Eukaryota</taxon>
        <taxon>Metazoa</taxon>
        <taxon>Chordata</taxon>
        <taxon>Craniata</taxon>
        <taxon>Vertebrata</taxon>
        <taxon>Euteleostomi</taxon>
        <taxon>Actinopterygii</taxon>
        <taxon>Neopterygii</taxon>
        <taxon>Teleostei</taxon>
        <taxon>Ostariophysi</taxon>
        <taxon>Cypriniformes</taxon>
        <taxon>Nemacheilidae</taxon>
        <taxon>Triplophysa</taxon>
    </lineage>
</organism>
<evidence type="ECO:0000256" key="11">
    <source>
        <dbReference type="PIRSR" id="PIRSR006232-1"/>
    </source>
</evidence>
<feature type="binding site" evidence="11">
    <location>
        <position position="65"/>
    </location>
    <ligand>
        <name>Fe cation</name>
        <dbReference type="ChEBI" id="CHEBI:24875"/>
    </ligand>
</feature>
<dbReference type="InterPro" id="IPR014710">
    <property type="entry name" value="RmlC-like_jellyroll"/>
</dbReference>
<name>A0A9W7TF95_TRIRA</name>
<dbReference type="PIRSF" id="PIRSF006232">
    <property type="entry name" value="Pirin"/>
    <property type="match status" value="1"/>
</dbReference>
<dbReference type="AlphaFoldDB" id="A0A9W7TF95"/>
<dbReference type="CDD" id="cd02247">
    <property type="entry name" value="cupin_pirin_C"/>
    <property type="match status" value="1"/>
</dbReference>
<evidence type="ECO:0000256" key="12">
    <source>
        <dbReference type="RuleBase" id="RU003457"/>
    </source>
</evidence>
<comment type="pathway">
    <text evidence="6">Flavonoid metabolism; quercetin degradation.</text>
</comment>
<evidence type="ECO:0000256" key="9">
    <source>
        <dbReference type="ARBA" id="ARBA00069068"/>
    </source>
</evidence>
<comment type="similarity">
    <text evidence="2 12">Belongs to the pirin family.</text>
</comment>
<evidence type="ECO:0000256" key="5">
    <source>
        <dbReference type="ARBA" id="ARBA00054987"/>
    </source>
</evidence>
<dbReference type="FunFam" id="2.60.120.10:FF:000055">
    <property type="entry name" value="pirin"/>
    <property type="match status" value="1"/>
</dbReference>
<dbReference type="PANTHER" id="PTHR13903:SF8">
    <property type="entry name" value="PIRIN"/>
    <property type="match status" value="1"/>
</dbReference>
<evidence type="ECO:0000256" key="7">
    <source>
        <dbReference type="ARBA" id="ARBA00064668"/>
    </source>
</evidence>
<dbReference type="Proteomes" id="UP001059041">
    <property type="component" value="Linkage Group LG20"/>
</dbReference>
<comment type="cofactor">
    <cofactor evidence="11">
        <name>Fe cation</name>
        <dbReference type="ChEBI" id="CHEBI:24875"/>
    </cofactor>
    <text evidence="11">Binds 1 Fe cation per subunit.</text>
</comment>
<feature type="binding site" evidence="11">
    <location>
        <position position="111"/>
    </location>
    <ligand>
        <name>Fe cation</name>
        <dbReference type="ChEBI" id="CHEBI:24875"/>
    </ligand>
</feature>
<dbReference type="CDD" id="cd02909">
    <property type="entry name" value="cupin_pirin_N"/>
    <property type="match status" value="1"/>
</dbReference>
<comment type="function">
    <text evidence="5">Transcriptional coregulator of NF-kappa-B which facilitates binding of NF-kappa-B proteins to target kappa-B genes in a redox-state-dependent manner. May be required for efficient terminal myeloid maturation of hematopoietic cells. Has quercetin 2,3-dioxygenase activity (in vitro).</text>
</comment>
<dbReference type="InterPro" id="IPR012093">
    <property type="entry name" value="Pirin"/>
</dbReference>
<evidence type="ECO:0000313" key="16">
    <source>
        <dbReference type="Proteomes" id="UP001059041"/>
    </source>
</evidence>
<gene>
    <name evidence="15" type="ORF">IRJ41_005830</name>
</gene>
<dbReference type="GO" id="GO:0046872">
    <property type="term" value="F:metal ion binding"/>
    <property type="evidence" value="ECO:0007669"/>
    <property type="project" value="UniProtKB-KW"/>
</dbReference>
<proteinExistence type="inferred from homology"/>
<evidence type="ECO:0000256" key="1">
    <source>
        <dbReference type="ARBA" id="ARBA00004123"/>
    </source>
</evidence>
<evidence type="ECO:0000256" key="3">
    <source>
        <dbReference type="ARBA" id="ARBA00023242"/>
    </source>
</evidence>
<evidence type="ECO:0000256" key="8">
    <source>
        <dbReference type="ARBA" id="ARBA00066677"/>
    </source>
</evidence>
<dbReference type="InterPro" id="IPR003829">
    <property type="entry name" value="Pirin_N_dom"/>
</dbReference>
<protein>
    <recommendedName>
        <fullName evidence="9">Pirin</fullName>
        <ecNumber evidence="8">1.13.11.24</ecNumber>
    </recommendedName>
    <alternativeName>
        <fullName evidence="10">Probable quercetin 2,3-dioxygenase PIR</fullName>
    </alternativeName>
</protein>
<dbReference type="InterPro" id="IPR008778">
    <property type="entry name" value="Pirin_C_dom"/>
</dbReference>
<keyword evidence="11" id="KW-0408">Iron</keyword>